<dbReference type="AlphaFoldDB" id="J0D8Z0"/>
<sequence length="148" mass="16755">MSDTIKFDTRRCLHHSSIEPAFACAVRIRQIFYALWHAELNINLVLCGYTVEDILENKNDPWKYSTDRFSTSRYLHAHCSCLCVQDSTSGCPVLSSLRPSDSIRSVLTPFAAALSAAPYNPIRVLGEQPQRTFAPLYLPFFYSPPHLS</sequence>
<dbReference type="EMBL" id="JH687869">
    <property type="protein sequence ID" value="EJD36159.1"/>
    <property type="molecule type" value="Genomic_DNA"/>
</dbReference>
<dbReference type="KEGG" id="adl:AURDEDRAFT_174764"/>
<organism evidence="1 2">
    <name type="scientific">Auricularia subglabra (strain TFB-10046 / SS5)</name>
    <name type="common">White-rot fungus</name>
    <name type="synonym">Auricularia delicata (strain TFB10046)</name>
    <dbReference type="NCBI Taxonomy" id="717982"/>
    <lineage>
        <taxon>Eukaryota</taxon>
        <taxon>Fungi</taxon>
        <taxon>Dikarya</taxon>
        <taxon>Basidiomycota</taxon>
        <taxon>Agaricomycotina</taxon>
        <taxon>Agaricomycetes</taxon>
        <taxon>Auriculariales</taxon>
        <taxon>Auriculariaceae</taxon>
        <taxon>Auricularia</taxon>
    </lineage>
</organism>
<evidence type="ECO:0000313" key="1">
    <source>
        <dbReference type="EMBL" id="EJD36159.1"/>
    </source>
</evidence>
<name>J0D8Z0_AURST</name>
<gene>
    <name evidence="1" type="ORF">AURDEDRAFT_174764</name>
</gene>
<dbReference type="Proteomes" id="UP000006514">
    <property type="component" value="Unassembled WGS sequence"/>
</dbReference>
<evidence type="ECO:0000313" key="2">
    <source>
        <dbReference type="Proteomes" id="UP000006514"/>
    </source>
</evidence>
<keyword evidence="2" id="KW-1185">Reference proteome</keyword>
<protein>
    <submittedName>
        <fullName evidence="1">Uncharacterized protein</fullName>
    </submittedName>
</protein>
<proteinExistence type="predicted"/>
<accession>J0D8Z0</accession>
<reference evidence="2" key="1">
    <citation type="journal article" date="2012" name="Science">
        <title>The Paleozoic origin of enzymatic lignin decomposition reconstructed from 31 fungal genomes.</title>
        <authorList>
            <person name="Floudas D."/>
            <person name="Binder M."/>
            <person name="Riley R."/>
            <person name="Barry K."/>
            <person name="Blanchette R.A."/>
            <person name="Henrissat B."/>
            <person name="Martinez A.T."/>
            <person name="Otillar R."/>
            <person name="Spatafora J.W."/>
            <person name="Yadav J.S."/>
            <person name="Aerts A."/>
            <person name="Benoit I."/>
            <person name="Boyd A."/>
            <person name="Carlson A."/>
            <person name="Copeland A."/>
            <person name="Coutinho P.M."/>
            <person name="de Vries R.P."/>
            <person name="Ferreira P."/>
            <person name="Findley K."/>
            <person name="Foster B."/>
            <person name="Gaskell J."/>
            <person name="Glotzer D."/>
            <person name="Gorecki P."/>
            <person name="Heitman J."/>
            <person name="Hesse C."/>
            <person name="Hori C."/>
            <person name="Igarashi K."/>
            <person name="Jurgens J.A."/>
            <person name="Kallen N."/>
            <person name="Kersten P."/>
            <person name="Kohler A."/>
            <person name="Kuees U."/>
            <person name="Kumar T.K.A."/>
            <person name="Kuo A."/>
            <person name="LaButti K."/>
            <person name="Larrondo L.F."/>
            <person name="Lindquist E."/>
            <person name="Ling A."/>
            <person name="Lombard V."/>
            <person name="Lucas S."/>
            <person name="Lundell T."/>
            <person name="Martin R."/>
            <person name="McLaughlin D.J."/>
            <person name="Morgenstern I."/>
            <person name="Morin E."/>
            <person name="Murat C."/>
            <person name="Nagy L.G."/>
            <person name="Nolan M."/>
            <person name="Ohm R.A."/>
            <person name="Patyshakuliyeva A."/>
            <person name="Rokas A."/>
            <person name="Ruiz-Duenas F.J."/>
            <person name="Sabat G."/>
            <person name="Salamov A."/>
            <person name="Samejima M."/>
            <person name="Schmutz J."/>
            <person name="Slot J.C."/>
            <person name="St John F."/>
            <person name="Stenlid J."/>
            <person name="Sun H."/>
            <person name="Sun S."/>
            <person name="Syed K."/>
            <person name="Tsang A."/>
            <person name="Wiebenga A."/>
            <person name="Young D."/>
            <person name="Pisabarro A."/>
            <person name="Eastwood D.C."/>
            <person name="Martin F."/>
            <person name="Cullen D."/>
            <person name="Grigoriev I.V."/>
            <person name="Hibbett D.S."/>
        </authorList>
    </citation>
    <scope>NUCLEOTIDE SEQUENCE [LARGE SCALE GENOMIC DNA]</scope>
    <source>
        <strain evidence="2">TFB10046</strain>
    </source>
</reference>
<dbReference type="InParanoid" id="J0D8Z0"/>